<keyword evidence="4" id="KW-1185">Reference proteome</keyword>
<name>A0A841DSP3_9ACTN</name>
<dbReference type="RefSeq" id="WP_184834952.1">
    <property type="nucleotide sequence ID" value="NZ_BAAAVN010000006.1"/>
</dbReference>
<evidence type="ECO:0000259" key="2">
    <source>
        <dbReference type="Pfam" id="PF08327"/>
    </source>
</evidence>
<organism evidence="3 4">
    <name type="scientific">Kribbella solani</name>
    <dbReference type="NCBI Taxonomy" id="236067"/>
    <lineage>
        <taxon>Bacteria</taxon>
        <taxon>Bacillati</taxon>
        <taxon>Actinomycetota</taxon>
        <taxon>Actinomycetes</taxon>
        <taxon>Propionibacteriales</taxon>
        <taxon>Kribbellaceae</taxon>
        <taxon>Kribbella</taxon>
    </lineage>
</organism>
<dbReference type="InterPro" id="IPR023393">
    <property type="entry name" value="START-like_dom_sf"/>
</dbReference>
<reference evidence="3 4" key="1">
    <citation type="submission" date="2020-08" db="EMBL/GenBank/DDBJ databases">
        <title>Sequencing the genomes of 1000 actinobacteria strains.</title>
        <authorList>
            <person name="Klenk H.-P."/>
        </authorList>
    </citation>
    <scope>NUCLEOTIDE SEQUENCE [LARGE SCALE GENOMIC DNA]</scope>
    <source>
        <strain evidence="3 4">DSM 17294</strain>
    </source>
</reference>
<comment type="caution">
    <text evidence="3">The sequence shown here is derived from an EMBL/GenBank/DDBJ whole genome shotgun (WGS) entry which is preliminary data.</text>
</comment>
<accession>A0A841DSP3</accession>
<dbReference type="SUPFAM" id="SSF55961">
    <property type="entry name" value="Bet v1-like"/>
    <property type="match status" value="1"/>
</dbReference>
<dbReference type="Pfam" id="PF08327">
    <property type="entry name" value="AHSA1"/>
    <property type="match status" value="1"/>
</dbReference>
<evidence type="ECO:0000313" key="4">
    <source>
        <dbReference type="Proteomes" id="UP000558997"/>
    </source>
</evidence>
<sequence length="163" mass="17952">MSRGEFDPELDLVVERIIRAPRKVVWAAWSDPAQLAQWWVPAPAVCRVERLDLRPGGALVSRLSSDGLRFEPHLDAVVLAADELERIAFTNAIRSDWRPADPQPIVVTVEVVLTEHADGTDYRMIARHGDPASRGRHAELGFADGWGTVTRQLAALVESAGIS</sequence>
<dbReference type="InterPro" id="IPR013538">
    <property type="entry name" value="ASHA1/2-like_C"/>
</dbReference>
<feature type="domain" description="Activator of Hsp90 ATPase homologue 1/2-like C-terminal" evidence="2">
    <location>
        <begin position="19"/>
        <end position="158"/>
    </location>
</feature>
<dbReference type="Gene3D" id="3.30.530.20">
    <property type="match status" value="1"/>
</dbReference>
<dbReference type="Proteomes" id="UP000558997">
    <property type="component" value="Unassembled WGS sequence"/>
</dbReference>
<evidence type="ECO:0000256" key="1">
    <source>
        <dbReference type="ARBA" id="ARBA00006817"/>
    </source>
</evidence>
<protein>
    <submittedName>
        <fullName evidence="3">Uncharacterized protein YndB with AHSA1/START domain</fullName>
    </submittedName>
</protein>
<dbReference type="EMBL" id="JACHNF010000001">
    <property type="protein sequence ID" value="MBB5979750.1"/>
    <property type="molecule type" value="Genomic_DNA"/>
</dbReference>
<proteinExistence type="inferred from homology"/>
<dbReference type="AlphaFoldDB" id="A0A841DSP3"/>
<evidence type="ECO:0000313" key="3">
    <source>
        <dbReference type="EMBL" id="MBB5979750.1"/>
    </source>
</evidence>
<comment type="similarity">
    <text evidence="1">Belongs to the AHA1 family.</text>
</comment>
<gene>
    <name evidence="3" type="ORF">HDA44_003091</name>
</gene>